<evidence type="ECO:0000259" key="5">
    <source>
        <dbReference type="PROSITE" id="PS50072"/>
    </source>
</evidence>
<sequence length="261" mass="28502">MATTTENFLVECSTSKGSFSMTFRRSWSPLGYGRLLALFQDGYYDSTYLYRVVPNFLVQFGVSSDDVMKEKWSWKNSIQDDPLTPERPFKKGTISFAGAGPNTRSADLFISYSANPGLGKSPWESPVGEVTSGMNVVESFKSYGDISAFNKKGPNPNKIRNQGSEYVASEFPEMDYFKRCSIAVPASAKVKTAMVASMESASSGSVFDGGLLLVNVLIMVISGIAVLVILSRICFGKRGRRKAARALNADFEMASLTGKDN</sequence>
<comment type="function">
    <text evidence="3">PPIases accelerate the folding of proteins. It catalyzes the cis-trans isomerization of proline imidic peptide bonds in oligopeptides.</text>
</comment>
<organism evidence="6 7">
    <name type="scientific">Triparma strigata</name>
    <dbReference type="NCBI Taxonomy" id="1606541"/>
    <lineage>
        <taxon>Eukaryota</taxon>
        <taxon>Sar</taxon>
        <taxon>Stramenopiles</taxon>
        <taxon>Ochrophyta</taxon>
        <taxon>Bolidophyceae</taxon>
        <taxon>Parmales</taxon>
        <taxon>Triparmaceae</taxon>
        <taxon>Triparma</taxon>
    </lineage>
</organism>
<evidence type="ECO:0000256" key="4">
    <source>
        <dbReference type="SAM" id="Phobius"/>
    </source>
</evidence>
<dbReference type="GO" id="GO:0003755">
    <property type="term" value="F:peptidyl-prolyl cis-trans isomerase activity"/>
    <property type="evidence" value="ECO:0007669"/>
    <property type="project" value="UniProtKB-UniRule"/>
</dbReference>
<evidence type="ECO:0000256" key="1">
    <source>
        <dbReference type="ARBA" id="ARBA00004123"/>
    </source>
</evidence>
<dbReference type="Gene3D" id="2.40.100.10">
    <property type="entry name" value="Cyclophilin-like"/>
    <property type="match status" value="1"/>
</dbReference>
<gene>
    <name evidence="6" type="ORF">TrST_g4326</name>
</gene>
<evidence type="ECO:0000256" key="2">
    <source>
        <dbReference type="ARBA" id="ARBA00023242"/>
    </source>
</evidence>
<keyword evidence="2" id="KW-0539">Nucleus</keyword>
<evidence type="ECO:0000313" key="6">
    <source>
        <dbReference type="EMBL" id="GMH75251.1"/>
    </source>
</evidence>
<comment type="caution">
    <text evidence="6">The sequence shown here is derived from an EMBL/GenBank/DDBJ whole genome shotgun (WGS) entry which is preliminary data.</text>
</comment>
<name>A0A9W7APW6_9STRA</name>
<dbReference type="EC" id="5.2.1.8" evidence="3"/>
<keyword evidence="7" id="KW-1185">Reference proteome</keyword>
<dbReference type="PANTHER" id="PTHR45625">
    <property type="entry name" value="PEPTIDYL-PROLYL CIS-TRANS ISOMERASE-RELATED"/>
    <property type="match status" value="1"/>
</dbReference>
<proteinExistence type="inferred from homology"/>
<keyword evidence="4" id="KW-1133">Transmembrane helix</keyword>
<keyword evidence="3" id="KW-0697">Rotamase</keyword>
<dbReference type="GO" id="GO:0071013">
    <property type="term" value="C:catalytic step 2 spliceosome"/>
    <property type="evidence" value="ECO:0007669"/>
    <property type="project" value="TreeGrafter"/>
</dbReference>
<dbReference type="PRINTS" id="PR00153">
    <property type="entry name" value="CSAPPISMRASE"/>
</dbReference>
<evidence type="ECO:0000256" key="3">
    <source>
        <dbReference type="RuleBase" id="RU363019"/>
    </source>
</evidence>
<accession>A0A9W7APW6</accession>
<dbReference type="InterPro" id="IPR044666">
    <property type="entry name" value="Cyclophilin_A-like"/>
</dbReference>
<keyword evidence="4" id="KW-0472">Membrane</keyword>
<dbReference type="OrthoDB" id="45365at2759"/>
<dbReference type="Proteomes" id="UP001165085">
    <property type="component" value="Unassembled WGS sequence"/>
</dbReference>
<dbReference type="PANTHER" id="PTHR45625:SF6">
    <property type="entry name" value="SPLICEOSOME-ASSOCIATED PROTEIN CWC27 HOMOLOG"/>
    <property type="match status" value="1"/>
</dbReference>
<dbReference type="EMBL" id="BRXY01000187">
    <property type="protein sequence ID" value="GMH75251.1"/>
    <property type="molecule type" value="Genomic_DNA"/>
</dbReference>
<evidence type="ECO:0000313" key="7">
    <source>
        <dbReference type="Proteomes" id="UP001165085"/>
    </source>
</evidence>
<reference evidence="7" key="1">
    <citation type="journal article" date="2023" name="Commun. Biol.">
        <title>Genome analysis of Parmales, the sister group of diatoms, reveals the evolutionary specialization of diatoms from phago-mixotrophs to photoautotrophs.</title>
        <authorList>
            <person name="Ban H."/>
            <person name="Sato S."/>
            <person name="Yoshikawa S."/>
            <person name="Yamada K."/>
            <person name="Nakamura Y."/>
            <person name="Ichinomiya M."/>
            <person name="Sato N."/>
            <person name="Blanc-Mathieu R."/>
            <person name="Endo H."/>
            <person name="Kuwata A."/>
            <person name="Ogata H."/>
        </authorList>
    </citation>
    <scope>NUCLEOTIDE SEQUENCE [LARGE SCALE GENOMIC DNA]</scope>
    <source>
        <strain evidence="7">NIES 3701</strain>
    </source>
</reference>
<keyword evidence="4" id="KW-0812">Transmembrane</keyword>
<feature type="domain" description="PPIase cyclophilin-type" evidence="5">
    <location>
        <begin position="1"/>
        <end position="164"/>
    </location>
</feature>
<dbReference type="PROSITE" id="PS50072">
    <property type="entry name" value="CSA_PPIASE_2"/>
    <property type="match status" value="1"/>
</dbReference>
<comment type="subcellular location">
    <subcellularLocation>
        <location evidence="1">Nucleus</location>
    </subcellularLocation>
</comment>
<dbReference type="AlphaFoldDB" id="A0A9W7APW6"/>
<keyword evidence="3" id="KW-0413">Isomerase</keyword>
<comment type="similarity">
    <text evidence="3">Belongs to the cyclophilin-type PPIase family.</text>
</comment>
<dbReference type="InterPro" id="IPR002130">
    <property type="entry name" value="Cyclophilin-type_PPIase_dom"/>
</dbReference>
<dbReference type="Pfam" id="PF00160">
    <property type="entry name" value="Pro_isomerase"/>
    <property type="match status" value="1"/>
</dbReference>
<dbReference type="InterPro" id="IPR029000">
    <property type="entry name" value="Cyclophilin-like_dom_sf"/>
</dbReference>
<comment type="catalytic activity">
    <reaction evidence="3">
        <text>[protein]-peptidylproline (omega=180) = [protein]-peptidylproline (omega=0)</text>
        <dbReference type="Rhea" id="RHEA:16237"/>
        <dbReference type="Rhea" id="RHEA-COMP:10747"/>
        <dbReference type="Rhea" id="RHEA-COMP:10748"/>
        <dbReference type="ChEBI" id="CHEBI:83833"/>
        <dbReference type="ChEBI" id="CHEBI:83834"/>
        <dbReference type="EC" id="5.2.1.8"/>
    </reaction>
</comment>
<feature type="transmembrane region" description="Helical" evidence="4">
    <location>
        <begin position="212"/>
        <end position="235"/>
    </location>
</feature>
<protein>
    <recommendedName>
        <fullName evidence="3">Peptidyl-prolyl cis-trans isomerase</fullName>
        <shortName evidence="3">PPIase</shortName>
        <ecNumber evidence="3">5.2.1.8</ecNumber>
    </recommendedName>
</protein>
<dbReference type="SUPFAM" id="SSF50891">
    <property type="entry name" value="Cyclophilin-like"/>
    <property type="match status" value="1"/>
</dbReference>